<dbReference type="EMBL" id="FP929127">
    <property type="protein sequence ID" value="CBX96065.1"/>
    <property type="molecule type" value="Genomic_DNA"/>
</dbReference>
<sequence>MGGTTDTQDNPPCDCNAFICFADVVGALLAFTTTPNGPGPCDWLTVLESSTSETRRQVWEVLYQLCWRRCGRSGVAIFTDGCLGMGKGVGEKGSSFVSRDMSGGRSSYNHGISAA</sequence>
<reference evidence="3" key="1">
    <citation type="journal article" date="2011" name="Nat. Commun.">
        <title>Effector diversification within compartments of the Leptosphaeria maculans genome affected by Repeat-Induced Point mutations.</title>
        <authorList>
            <person name="Rouxel T."/>
            <person name="Grandaubert J."/>
            <person name="Hane J.K."/>
            <person name="Hoede C."/>
            <person name="van de Wouw A.P."/>
            <person name="Couloux A."/>
            <person name="Dominguez V."/>
            <person name="Anthouard V."/>
            <person name="Bally P."/>
            <person name="Bourras S."/>
            <person name="Cozijnsen A.J."/>
            <person name="Ciuffetti L.M."/>
            <person name="Degrave A."/>
            <person name="Dilmaghani A."/>
            <person name="Duret L."/>
            <person name="Fudal I."/>
            <person name="Goodwin S.B."/>
            <person name="Gout L."/>
            <person name="Glaser N."/>
            <person name="Linglin J."/>
            <person name="Kema G.H.J."/>
            <person name="Lapalu N."/>
            <person name="Lawrence C.B."/>
            <person name="May K."/>
            <person name="Meyer M."/>
            <person name="Ollivier B."/>
            <person name="Poulain J."/>
            <person name="Schoch C.L."/>
            <person name="Simon A."/>
            <person name="Spatafora J.W."/>
            <person name="Stachowiak A."/>
            <person name="Turgeon B.G."/>
            <person name="Tyler B.M."/>
            <person name="Vincent D."/>
            <person name="Weissenbach J."/>
            <person name="Amselem J."/>
            <person name="Quesneville H."/>
            <person name="Oliver R.P."/>
            <person name="Wincker P."/>
            <person name="Balesdent M.-H."/>
            <person name="Howlett B.J."/>
        </authorList>
    </citation>
    <scope>NUCLEOTIDE SEQUENCE [LARGE SCALE GENOMIC DNA]</scope>
    <source>
        <strain evidence="3">JN3 / isolate v23.1.3 / race Av1-4-5-6-7-8</strain>
    </source>
</reference>
<dbReference type="AlphaFoldDB" id="E4ZWT9"/>
<proteinExistence type="predicted"/>
<dbReference type="VEuPathDB" id="FungiDB:LEMA_P032170.1"/>
<evidence type="ECO:0000313" key="3">
    <source>
        <dbReference type="Proteomes" id="UP000002668"/>
    </source>
</evidence>
<protein>
    <submittedName>
        <fullName evidence="2">Predicted protein</fullName>
    </submittedName>
</protein>
<feature type="region of interest" description="Disordered" evidence="1">
    <location>
        <begin position="96"/>
        <end position="115"/>
    </location>
</feature>
<name>E4ZWT9_LEPMJ</name>
<evidence type="ECO:0000313" key="2">
    <source>
        <dbReference type="EMBL" id="CBX96065.1"/>
    </source>
</evidence>
<dbReference type="InParanoid" id="E4ZWT9"/>
<dbReference type="HOGENOM" id="CLU_2109480_0_0_1"/>
<dbReference type="Proteomes" id="UP000002668">
    <property type="component" value="Genome"/>
</dbReference>
<organism evidence="3">
    <name type="scientific">Leptosphaeria maculans (strain JN3 / isolate v23.1.3 / race Av1-4-5-6-7-8)</name>
    <name type="common">Blackleg fungus</name>
    <name type="synonym">Phoma lingam</name>
    <dbReference type="NCBI Taxonomy" id="985895"/>
    <lineage>
        <taxon>Eukaryota</taxon>
        <taxon>Fungi</taxon>
        <taxon>Dikarya</taxon>
        <taxon>Ascomycota</taxon>
        <taxon>Pezizomycotina</taxon>
        <taxon>Dothideomycetes</taxon>
        <taxon>Pleosporomycetidae</taxon>
        <taxon>Pleosporales</taxon>
        <taxon>Pleosporineae</taxon>
        <taxon>Leptosphaeriaceae</taxon>
        <taxon>Plenodomus</taxon>
        <taxon>Plenodomus lingam/Leptosphaeria maculans species complex</taxon>
    </lineage>
</organism>
<evidence type="ECO:0000256" key="1">
    <source>
        <dbReference type="SAM" id="MobiDB-lite"/>
    </source>
</evidence>
<keyword evidence="3" id="KW-1185">Reference proteome</keyword>
<accession>E4ZWT9</accession>
<gene>
    <name evidence="2" type="ORF">LEMA_P032170.1</name>
</gene>
<feature type="compositionally biased region" description="Polar residues" evidence="1">
    <location>
        <begin position="104"/>
        <end position="115"/>
    </location>
</feature>